<name>A0A512L528_9PROT</name>
<evidence type="ECO:0000256" key="3">
    <source>
        <dbReference type="ARBA" id="ARBA00022692"/>
    </source>
</evidence>
<feature type="transmembrane region" description="Helical" evidence="6">
    <location>
        <begin position="252"/>
        <end position="273"/>
    </location>
</feature>
<feature type="domain" description="EamA" evidence="7">
    <location>
        <begin position="161"/>
        <end position="295"/>
    </location>
</feature>
<evidence type="ECO:0000256" key="4">
    <source>
        <dbReference type="ARBA" id="ARBA00022989"/>
    </source>
</evidence>
<evidence type="ECO:0000256" key="2">
    <source>
        <dbReference type="ARBA" id="ARBA00022475"/>
    </source>
</evidence>
<feature type="transmembrane region" description="Helical" evidence="6">
    <location>
        <begin position="190"/>
        <end position="214"/>
    </location>
</feature>
<dbReference type="Pfam" id="PF00892">
    <property type="entry name" value="EamA"/>
    <property type="match status" value="2"/>
</dbReference>
<dbReference type="InterPro" id="IPR051258">
    <property type="entry name" value="Diverse_Substrate_Transporter"/>
</dbReference>
<keyword evidence="9" id="KW-1185">Reference proteome</keyword>
<feature type="transmembrane region" description="Helical" evidence="6">
    <location>
        <begin position="42"/>
        <end position="63"/>
    </location>
</feature>
<evidence type="ECO:0000313" key="8">
    <source>
        <dbReference type="EMBL" id="GEP29583.1"/>
    </source>
</evidence>
<dbReference type="GO" id="GO:0005886">
    <property type="term" value="C:plasma membrane"/>
    <property type="evidence" value="ECO:0007669"/>
    <property type="project" value="UniProtKB-SubCell"/>
</dbReference>
<keyword evidence="5 6" id="KW-0472">Membrane</keyword>
<feature type="transmembrane region" description="Helical" evidence="6">
    <location>
        <begin position="133"/>
        <end position="153"/>
    </location>
</feature>
<feature type="transmembrane region" description="Helical" evidence="6">
    <location>
        <begin position="226"/>
        <end position="245"/>
    </location>
</feature>
<sequence>MTQARNPGRNAGMLALLLAAVLWGGMFPVAKSALVTLDAFWLTLIRYGSGALLFVALLAAIEGRAALRLESRTLALWRYGSAGFAGFSILAFLGLARSQPEHGAIIMALMPLLGVLVNALWRGVRPTPLNMAAIALALGGVVLVITKGHLGALLHGGEAVADLLILAGALCWVIYTLGAQDFPGWSPLRYTALSCLMAVPSIAVITLLATLAGIAQVPAVGTLAGLANELIYLIMLAGVVAVLAWNMGINTLGAGGVLFINFVPVTALIIGWLQGHRLSAAELTGALIVMGALVLGNLGRRPVARAPKSSLCRCGAGE</sequence>
<keyword evidence="2" id="KW-1003">Cell membrane</keyword>
<dbReference type="InterPro" id="IPR000620">
    <property type="entry name" value="EamA_dom"/>
</dbReference>
<dbReference type="PANTHER" id="PTHR42920">
    <property type="entry name" value="OS03G0707200 PROTEIN-RELATED"/>
    <property type="match status" value="1"/>
</dbReference>
<dbReference type="SUPFAM" id="SSF103481">
    <property type="entry name" value="Multidrug resistance efflux transporter EmrE"/>
    <property type="match status" value="1"/>
</dbReference>
<evidence type="ECO:0000256" key="6">
    <source>
        <dbReference type="SAM" id="Phobius"/>
    </source>
</evidence>
<evidence type="ECO:0000259" key="7">
    <source>
        <dbReference type="Pfam" id="PF00892"/>
    </source>
</evidence>
<feature type="domain" description="EamA" evidence="7">
    <location>
        <begin position="11"/>
        <end position="145"/>
    </location>
</feature>
<organism evidence="8 9">
    <name type="scientific">Sulfuriferula plumbiphila</name>
    <dbReference type="NCBI Taxonomy" id="171865"/>
    <lineage>
        <taxon>Bacteria</taxon>
        <taxon>Pseudomonadati</taxon>
        <taxon>Pseudomonadota</taxon>
        <taxon>Betaproteobacteria</taxon>
        <taxon>Nitrosomonadales</taxon>
        <taxon>Sulfuricellaceae</taxon>
        <taxon>Sulfuriferula</taxon>
    </lineage>
</organism>
<accession>A0A512L528</accession>
<feature type="transmembrane region" description="Helical" evidence="6">
    <location>
        <begin position="159"/>
        <end position="178"/>
    </location>
</feature>
<dbReference type="PANTHER" id="PTHR42920:SF14">
    <property type="entry name" value="TRANSPORTER, DRUG_METABOLITE EXPORTER FAMILY"/>
    <property type="match status" value="1"/>
</dbReference>
<dbReference type="EMBL" id="BKAD01000007">
    <property type="protein sequence ID" value="GEP29583.1"/>
    <property type="molecule type" value="Genomic_DNA"/>
</dbReference>
<dbReference type="Proteomes" id="UP000321337">
    <property type="component" value="Unassembled WGS sequence"/>
</dbReference>
<evidence type="ECO:0000256" key="1">
    <source>
        <dbReference type="ARBA" id="ARBA00004651"/>
    </source>
</evidence>
<proteinExistence type="predicted"/>
<reference evidence="8 9" key="1">
    <citation type="submission" date="2019-07" db="EMBL/GenBank/DDBJ databases">
        <title>Whole genome shotgun sequence of Thiobacillus plumbophilus NBRC 107929.</title>
        <authorList>
            <person name="Hosoyama A."/>
            <person name="Uohara A."/>
            <person name="Ohji S."/>
            <person name="Ichikawa N."/>
        </authorList>
    </citation>
    <scope>NUCLEOTIDE SEQUENCE [LARGE SCALE GENOMIC DNA]</scope>
    <source>
        <strain evidence="8 9">NBRC 107929</strain>
    </source>
</reference>
<comment type="caution">
    <text evidence="8">The sequence shown here is derived from an EMBL/GenBank/DDBJ whole genome shotgun (WGS) entry which is preliminary data.</text>
</comment>
<protein>
    <submittedName>
        <fullName evidence="8">Transporter</fullName>
    </submittedName>
</protein>
<evidence type="ECO:0000313" key="9">
    <source>
        <dbReference type="Proteomes" id="UP000321337"/>
    </source>
</evidence>
<feature type="transmembrane region" description="Helical" evidence="6">
    <location>
        <begin position="279"/>
        <end position="298"/>
    </location>
</feature>
<feature type="transmembrane region" description="Helical" evidence="6">
    <location>
        <begin position="75"/>
        <end position="96"/>
    </location>
</feature>
<keyword evidence="3 6" id="KW-0812">Transmembrane</keyword>
<evidence type="ECO:0000256" key="5">
    <source>
        <dbReference type="ARBA" id="ARBA00023136"/>
    </source>
</evidence>
<dbReference type="InterPro" id="IPR037185">
    <property type="entry name" value="EmrE-like"/>
</dbReference>
<dbReference type="RefSeq" id="WP_223264478.1">
    <property type="nucleotide sequence ID" value="NZ_AP021884.1"/>
</dbReference>
<gene>
    <name evidence="8" type="ORF">TPL01_07210</name>
</gene>
<comment type="subcellular location">
    <subcellularLocation>
        <location evidence="1">Cell membrane</location>
        <topology evidence="1">Multi-pass membrane protein</topology>
    </subcellularLocation>
</comment>
<keyword evidence="4 6" id="KW-1133">Transmembrane helix</keyword>
<dbReference type="AlphaFoldDB" id="A0A512L528"/>
<feature type="transmembrane region" description="Helical" evidence="6">
    <location>
        <begin position="102"/>
        <end position="121"/>
    </location>
</feature>